<evidence type="ECO:0000313" key="7">
    <source>
        <dbReference type="Proteomes" id="UP000662904"/>
    </source>
</evidence>
<evidence type="ECO:0000256" key="2">
    <source>
        <dbReference type="ARBA" id="ARBA00023125"/>
    </source>
</evidence>
<dbReference type="Pfam" id="PF07729">
    <property type="entry name" value="FCD"/>
    <property type="match status" value="1"/>
</dbReference>
<dbReference type="EMBL" id="CP059066">
    <property type="protein sequence ID" value="QSQ08783.1"/>
    <property type="molecule type" value="Genomic_DNA"/>
</dbReference>
<feature type="domain" description="HTH gntR-type" evidence="5">
    <location>
        <begin position="14"/>
        <end position="81"/>
    </location>
</feature>
<keyword evidence="3" id="KW-0804">Transcription</keyword>
<evidence type="ECO:0000313" key="6">
    <source>
        <dbReference type="EMBL" id="QSQ08783.1"/>
    </source>
</evidence>
<name>A0A8A0RKM8_9FIRM</name>
<dbReference type="GO" id="GO:0003700">
    <property type="term" value="F:DNA-binding transcription factor activity"/>
    <property type="evidence" value="ECO:0007669"/>
    <property type="project" value="InterPro"/>
</dbReference>
<dbReference type="SMART" id="SM00345">
    <property type="entry name" value="HTH_GNTR"/>
    <property type="match status" value="1"/>
</dbReference>
<dbReference type="InterPro" id="IPR000524">
    <property type="entry name" value="Tscrpt_reg_HTH_GntR"/>
</dbReference>
<dbReference type="KEGG" id="kme:H0A61_01128"/>
<dbReference type="Pfam" id="PF00392">
    <property type="entry name" value="GntR"/>
    <property type="match status" value="1"/>
</dbReference>
<keyword evidence="7" id="KW-1185">Reference proteome</keyword>
<dbReference type="PRINTS" id="PR00035">
    <property type="entry name" value="HTHGNTR"/>
</dbReference>
<dbReference type="SUPFAM" id="SSF46785">
    <property type="entry name" value="Winged helix' DNA-binding domain"/>
    <property type="match status" value="1"/>
</dbReference>
<dbReference type="AlphaFoldDB" id="A0A8A0RKM8"/>
<reference evidence="6" key="1">
    <citation type="submission" date="2020-07" db="EMBL/GenBank/DDBJ databases">
        <title>Koleobacter methoxysyntrophicus gen. nov., sp. nov., a novel anaerobic bacterium isolated from deep subsurface oil field and proposal of Koleobacterales ord. nov. in the phylum Firmicutes.</title>
        <authorList>
            <person name="Sakamoto S."/>
            <person name="Tamaki H."/>
        </authorList>
    </citation>
    <scope>NUCLEOTIDE SEQUENCE</scope>
    <source>
        <strain evidence="6">NRmbB1</strain>
    </source>
</reference>
<dbReference type="Gene3D" id="1.10.10.10">
    <property type="entry name" value="Winged helix-like DNA-binding domain superfamily/Winged helix DNA-binding domain"/>
    <property type="match status" value="1"/>
</dbReference>
<evidence type="ECO:0000256" key="1">
    <source>
        <dbReference type="ARBA" id="ARBA00023015"/>
    </source>
</evidence>
<feature type="coiled-coil region" evidence="4">
    <location>
        <begin position="106"/>
        <end position="133"/>
    </location>
</feature>
<dbReference type="InterPro" id="IPR008920">
    <property type="entry name" value="TF_FadR/GntR_C"/>
</dbReference>
<protein>
    <submittedName>
        <fullName evidence="6">HTH-type transcriptional repressor RspR</fullName>
    </submittedName>
</protein>
<keyword evidence="4" id="KW-0175">Coiled coil</keyword>
<proteinExistence type="predicted"/>
<evidence type="ECO:0000259" key="5">
    <source>
        <dbReference type="PROSITE" id="PS50949"/>
    </source>
</evidence>
<dbReference type="PANTHER" id="PTHR43537">
    <property type="entry name" value="TRANSCRIPTIONAL REGULATOR, GNTR FAMILY"/>
    <property type="match status" value="1"/>
</dbReference>
<dbReference type="PANTHER" id="PTHR43537:SF24">
    <property type="entry name" value="GLUCONATE OPERON TRANSCRIPTIONAL REPRESSOR"/>
    <property type="match status" value="1"/>
</dbReference>
<dbReference type="CDD" id="cd07377">
    <property type="entry name" value="WHTH_GntR"/>
    <property type="match status" value="1"/>
</dbReference>
<dbReference type="PRINTS" id="PR00598">
    <property type="entry name" value="HTHMARR"/>
</dbReference>
<dbReference type="InterPro" id="IPR036388">
    <property type="entry name" value="WH-like_DNA-bd_sf"/>
</dbReference>
<keyword evidence="1" id="KW-0805">Transcription regulation</keyword>
<accession>A0A8A0RKM8</accession>
<dbReference type="SMART" id="SM00895">
    <property type="entry name" value="FCD"/>
    <property type="match status" value="1"/>
</dbReference>
<dbReference type="InterPro" id="IPR000835">
    <property type="entry name" value="HTH_MarR-typ"/>
</dbReference>
<dbReference type="GO" id="GO:0003677">
    <property type="term" value="F:DNA binding"/>
    <property type="evidence" value="ECO:0007669"/>
    <property type="project" value="UniProtKB-KW"/>
</dbReference>
<keyword evidence="2" id="KW-0238">DNA-binding</keyword>
<organism evidence="6 7">
    <name type="scientific">Koleobacter methoxysyntrophicus</name>
    <dbReference type="NCBI Taxonomy" id="2751313"/>
    <lineage>
        <taxon>Bacteria</taxon>
        <taxon>Bacillati</taxon>
        <taxon>Bacillota</taxon>
        <taxon>Clostridia</taxon>
        <taxon>Koleobacterales</taxon>
        <taxon>Koleobacteraceae</taxon>
        <taxon>Koleobacter</taxon>
    </lineage>
</organism>
<dbReference type="Proteomes" id="UP000662904">
    <property type="component" value="Chromosome"/>
</dbReference>
<dbReference type="Gene3D" id="1.20.120.530">
    <property type="entry name" value="GntR ligand-binding domain-like"/>
    <property type="match status" value="1"/>
</dbReference>
<sequence>MKGTLESFSVSHLKPIRDMIYESIRKAIFEGELKAGDRLVEKELAEKLRVSRTPIREALRKLEMEGLIKHVPRKGVVVKGFTPDDIIEIYSIRQVLEALAITYTVKNITERELEQLKELIEKMEILTEEDNTDDLFKTSQEFNDILIKSCRMPRLIKLISTYQEYLERFRVVTMGRKERKLAALMDHREILQAVIDRDAPRAEQLVKKHLQGALEAYLKTFNIREGK</sequence>
<dbReference type="PROSITE" id="PS50949">
    <property type="entry name" value="HTH_GNTR"/>
    <property type="match status" value="1"/>
</dbReference>
<evidence type="ECO:0000256" key="3">
    <source>
        <dbReference type="ARBA" id="ARBA00023163"/>
    </source>
</evidence>
<dbReference type="InterPro" id="IPR036390">
    <property type="entry name" value="WH_DNA-bd_sf"/>
</dbReference>
<evidence type="ECO:0000256" key="4">
    <source>
        <dbReference type="SAM" id="Coils"/>
    </source>
</evidence>
<dbReference type="InterPro" id="IPR011711">
    <property type="entry name" value="GntR_C"/>
</dbReference>
<gene>
    <name evidence="6" type="primary">rspR_4</name>
    <name evidence="6" type="ORF">H0A61_01128</name>
</gene>
<dbReference type="SUPFAM" id="SSF48008">
    <property type="entry name" value="GntR ligand-binding domain-like"/>
    <property type="match status" value="1"/>
</dbReference>